<gene>
    <name evidence="2" type="ORF">NEZAVI_LOCUS583</name>
</gene>
<keyword evidence="1" id="KW-0812">Transmembrane</keyword>
<accession>A0A9P0E318</accession>
<name>A0A9P0E318_NEZVI</name>
<evidence type="ECO:0000313" key="3">
    <source>
        <dbReference type="Proteomes" id="UP001152798"/>
    </source>
</evidence>
<protein>
    <submittedName>
        <fullName evidence="2">Uncharacterized protein</fullName>
    </submittedName>
</protein>
<feature type="transmembrane region" description="Helical" evidence="1">
    <location>
        <begin position="23"/>
        <end position="47"/>
    </location>
</feature>
<dbReference type="OrthoDB" id="10548517at2759"/>
<keyword evidence="3" id="KW-1185">Reference proteome</keyword>
<keyword evidence="1" id="KW-1133">Transmembrane helix</keyword>
<dbReference type="Proteomes" id="UP001152798">
    <property type="component" value="Chromosome 1"/>
</dbReference>
<organism evidence="2 3">
    <name type="scientific">Nezara viridula</name>
    <name type="common">Southern green stink bug</name>
    <name type="synonym">Cimex viridulus</name>
    <dbReference type="NCBI Taxonomy" id="85310"/>
    <lineage>
        <taxon>Eukaryota</taxon>
        <taxon>Metazoa</taxon>
        <taxon>Ecdysozoa</taxon>
        <taxon>Arthropoda</taxon>
        <taxon>Hexapoda</taxon>
        <taxon>Insecta</taxon>
        <taxon>Pterygota</taxon>
        <taxon>Neoptera</taxon>
        <taxon>Paraneoptera</taxon>
        <taxon>Hemiptera</taxon>
        <taxon>Heteroptera</taxon>
        <taxon>Panheteroptera</taxon>
        <taxon>Pentatomomorpha</taxon>
        <taxon>Pentatomoidea</taxon>
        <taxon>Pentatomidae</taxon>
        <taxon>Pentatominae</taxon>
        <taxon>Nezara</taxon>
    </lineage>
</organism>
<proteinExistence type="predicted"/>
<dbReference type="AlphaFoldDB" id="A0A9P0E318"/>
<evidence type="ECO:0000256" key="1">
    <source>
        <dbReference type="SAM" id="Phobius"/>
    </source>
</evidence>
<reference evidence="2" key="1">
    <citation type="submission" date="2022-01" db="EMBL/GenBank/DDBJ databases">
        <authorList>
            <person name="King R."/>
        </authorList>
    </citation>
    <scope>NUCLEOTIDE SEQUENCE</scope>
</reference>
<sequence>MIKSNPCLTSKKTMLGQTFINQFPSILTTDVVLISIILIQLLVIVWIRSFKKSENKHKNEYIKTKEDLRFNRAKGNNENMIFLEEIYLELQALKRLHNNIFRSILRMDLKIKKLIQLKHRQHSRRNKYKEKLKSHNLIKPEETFQVKDMTHIFNELQDIDELLNQTREKTAINRKNM</sequence>
<keyword evidence="1" id="KW-0472">Membrane</keyword>
<evidence type="ECO:0000313" key="2">
    <source>
        <dbReference type="EMBL" id="CAH1389125.1"/>
    </source>
</evidence>
<dbReference type="EMBL" id="OV725077">
    <property type="protein sequence ID" value="CAH1389125.1"/>
    <property type="molecule type" value="Genomic_DNA"/>
</dbReference>